<accession>A0A499UDZ5</accession>
<sequence>MWSQEMYWYQYHLPLPVVDSAKIPLTIRIPGPGASEKSVVDAVRNLMFRHEALRTLYPTDCSGVPFQLVLDRFEDPLPVRREGDGPEEVEAVFHALFDPPMDQSADLPLRLGFRMENQRVKTLVLLLNHISADGASLSVLRAELERDLGLSSRSADPRVAAERRQVKVQPSSLARQQESGMLDARNDRALRHCEDVLASAPAAQFPRFRSTAGAYPHAEAGNRYQRSSLRSSRLLLALRKTDRKSGSSVSSMLSTIFSVAVAALSGNPRVVFRTNFSNRFQELENSVGCFFQEALVSVNPLPDVTIGELMTETEHRTLVGARHAQYSYLRFRDLKARVEVQRGHPIRLGTIINCSSRFREALQGPGIPTHPAEVRPSSIKRLECLWRDEYTDLCLRSYPKDGEAILDLIGHRTVIGQDQIDRMLTGMERFLMAWADEPDLANTTVTEVVERFGLPVSHYGEGWVHIDHSWVNTSELERLIRTVEGSKLLRSASRNAPHVNMSSLPGSSASRAGRRKCELASWPRCVRKRTSSARMSSIGATGCWNPAPRCPPTSRPAQPPRPPSTATRTVGPPGRATGR</sequence>
<dbReference type="PANTHER" id="PTHR45527">
    <property type="entry name" value="NONRIBOSOMAL PEPTIDE SYNTHETASE"/>
    <property type="match status" value="1"/>
</dbReference>
<dbReference type="GO" id="GO:0008610">
    <property type="term" value="P:lipid biosynthetic process"/>
    <property type="evidence" value="ECO:0007669"/>
    <property type="project" value="UniProtKB-ARBA"/>
</dbReference>
<dbReference type="AlphaFoldDB" id="A0A499UDZ5"/>
<dbReference type="GO" id="GO:0005829">
    <property type="term" value="C:cytosol"/>
    <property type="evidence" value="ECO:0007669"/>
    <property type="project" value="TreeGrafter"/>
</dbReference>
<dbReference type="Gene3D" id="3.30.559.10">
    <property type="entry name" value="Chloramphenicol acetyltransferase-like domain"/>
    <property type="match status" value="1"/>
</dbReference>
<dbReference type="SUPFAM" id="SSF52777">
    <property type="entry name" value="CoA-dependent acyltransferases"/>
    <property type="match status" value="2"/>
</dbReference>
<dbReference type="InterPro" id="IPR023213">
    <property type="entry name" value="CAT-like_dom_sf"/>
</dbReference>
<evidence type="ECO:0000259" key="2">
    <source>
        <dbReference type="Pfam" id="PF00668"/>
    </source>
</evidence>
<dbReference type="Gene3D" id="3.30.559.30">
    <property type="entry name" value="Nonribosomal peptide synthetase, condensation domain"/>
    <property type="match status" value="1"/>
</dbReference>
<protein>
    <recommendedName>
        <fullName evidence="2">Condensation domain-containing protein</fullName>
    </recommendedName>
</protein>
<feature type="region of interest" description="Disordered" evidence="1">
    <location>
        <begin position="530"/>
        <end position="579"/>
    </location>
</feature>
<evidence type="ECO:0000256" key="1">
    <source>
        <dbReference type="SAM" id="MobiDB-lite"/>
    </source>
</evidence>
<dbReference type="GO" id="GO:0003824">
    <property type="term" value="F:catalytic activity"/>
    <property type="evidence" value="ECO:0007669"/>
    <property type="project" value="InterPro"/>
</dbReference>
<dbReference type="GO" id="GO:0043041">
    <property type="term" value="P:amino acid activation for nonribosomal peptide biosynthetic process"/>
    <property type="evidence" value="ECO:0007669"/>
    <property type="project" value="TreeGrafter"/>
</dbReference>
<organism evidence="3 4">
    <name type="scientific">Streptomyces antimycoticus</name>
    <dbReference type="NCBI Taxonomy" id="68175"/>
    <lineage>
        <taxon>Bacteria</taxon>
        <taxon>Bacillati</taxon>
        <taxon>Actinomycetota</taxon>
        <taxon>Actinomycetes</taxon>
        <taxon>Kitasatosporales</taxon>
        <taxon>Streptomycetaceae</taxon>
        <taxon>Streptomyces</taxon>
        <taxon>Streptomyces violaceusniger group</taxon>
    </lineage>
</organism>
<feature type="compositionally biased region" description="Pro residues" evidence="1">
    <location>
        <begin position="548"/>
        <end position="563"/>
    </location>
</feature>
<dbReference type="GO" id="GO:0044550">
    <property type="term" value="P:secondary metabolite biosynthetic process"/>
    <property type="evidence" value="ECO:0007669"/>
    <property type="project" value="TreeGrafter"/>
</dbReference>
<evidence type="ECO:0000313" key="3">
    <source>
        <dbReference type="EMBL" id="BBJ37508.1"/>
    </source>
</evidence>
<dbReference type="GO" id="GO:0031177">
    <property type="term" value="F:phosphopantetheine binding"/>
    <property type="evidence" value="ECO:0007669"/>
    <property type="project" value="TreeGrafter"/>
</dbReference>
<feature type="region of interest" description="Disordered" evidence="1">
    <location>
        <begin position="161"/>
        <end position="180"/>
    </location>
</feature>
<evidence type="ECO:0000313" key="4">
    <source>
        <dbReference type="Proteomes" id="UP000463951"/>
    </source>
</evidence>
<dbReference type="InterPro" id="IPR001242">
    <property type="entry name" value="Condensation_dom"/>
</dbReference>
<reference evidence="3 4" key="1">
    <citation type="journal article" date="2020" name="Int. J. Syst. Evol. Microbiol.">
        <title>Reclassification of Streptomyces castelarensis and Streptomyces sporoclivatus as later heterotypic synonyms of Streptomyces antimycoticus.</title>
        <authorList>
            <person name="Komaki H."/>
            <person name="Tamura T."/>
        </authorList>
    </citation>
    <scope>NUCLEOTIDE SEQUENCE [LARGE SCALE GENOMIC DNA]</scope>
    <source>
        <strain evidence="3 4">NBRC 100767</strain>
    </source>
</reference>
<feature type="compositionally biased region" description="Polar residues" evidence="1">
    <location>
        <begin position="168"/>
        <end position="179"/>
    </location>
</feature>
<gene>
    <name evidence="3" type="ORF">SSPO_002260</name>
</gene>
<feature type="domain" description="Condensation" evidence="2">
    <location>
        <begin position="37"/>
        <end position="332"/>
    </location>
</feature>
<dbReference type="EMBL" id="AP019620">
    <property type="protein sequence ID" value="BBJ37508.1"/>
    <property type="molecule type" value="Genomic_DNA"/>
</dbReference>
<dbReference type="Pfam" id="PF00668">
    <property type="entry name" value="Condensation"/>
    <property type="match status" value="1"/>
</dbReference>
<name>A0A499UDZ5_9ACTN</name>
<proteinExistence type="predicted"/>
<dbReference type="PANTHER" id="PTHR45527:SF1">
    <property type="entry name" value="FATTY ACID SYNTHASE"/>
    <property type="match status" value="1"/>
</dbReference>
<dbReference type="Proteomes" id="UP000463951">
    <property type="component" value="Chromosome"/>
</dbReference>